<sequence length="278" mass="31176">MSTTTETQTNMPDSGKLAALLNGQTLEEAFNAAEQDVKKHPSSTNKRFLLFQLMIVMGQWKRALQQLQTLAKLDESLAPMARIYGDLIRAEVQRGKVFAGESLPHFLQEPPDWSAGVVQAMGLSAQSRWDDADEVRQTTFAQIPDYAGTFTTDNGEHSFDWWIDSDSRIGPMFEVIVKGQYMWLALETVQSVELSAPDDLRDLVWGIAHFTLRDGTNFPAFMPCRYPLSEQGDDATRLARATTWQDNGETTTSALGQRVWACSNGDVSMLDARRIEFK</sequence>
<comment type="caution">
    <text evidence="1">The sequence shown here is derived from an EMBL/GenBank/DDBJ whole genome shotgun (WGS) entry which is preliminary data.</text>
</comment>
<reference evidence="1 2" key="1">
    <citation type="submission" date="2019-03" db="EMBL/GenBank/DDBJ databases">
        <title>Genomic Encyclopedia of Type Strains, Phase IV (KMG-IV): sequencing the most valuable type-strain genomes for metagenomic binning, comparative biology and taxonomic classification.</title>
        <authorList>
            <person name="Goeker M."/>
        </authorList>
    </citation>
    <scope>NUCLEOTIDE SEQUENCE [LARGE SCALE GENOMIC DNA]</scope>
    <source>
        <strain evidence="1 2">DSM 102852</strain>
    </source>
</reference>
<organism evidence="1 2">
    <name type="scientific">Hydromonas duriensis</name>
    <dbReference type="NCBI Taxonomy" id="1527608"/>
    <lineage>
        <taxon>Bacteria</taxon>
        <taxon>Pseudomonadati</taxon>
        <taxon>Pseudomonadota</taxon>
        <taxon>Betaproteobacteria</taxon>
        <taxon>Burkholderiales</taxon>
        <taxon>Burkholderiaceae</taxon>
        <taxon>Hydromonas</taxon>
    </lineage>
</organism>
<name>A0A4R6YBM6_9BURK</name>
<proteinExistence type="predicted"/>
<gene>
    <name evidence="1" type="ORF">DFR44_101105</name>
</gene>
<dbReference type="InterPro" id="IPR009211">
    <property type="entry name" value="TagJ"/>
</dbReference>
<dbReference type="EMBL" id="SNZE01000001">
    <property type="protein sequence ID" value="TDR33055.1"/>
    <property type="molecule type" value="Genomic_DNA"/>
</dbReference>
<keyword evidence="2" id="KW-1185">Reference proteome</keyword>
<evidence type="ECO:0000313" key="2">
    <source>
        <dbReference type="Proteomes" id="UP000294480"/>
    </source>
</evidence>
<evidence type="ECO:0000313" key="1">
    <source>
        <dbReference type="EMBL" id="TDR33055.1"/>
    </source>
</evidence>
<dbReference type="PIRSF" id="PIRSF029288">
    <property type="entry name" value="SciE_ImpE"/>
    <property type="match status" value="1"/>
</dbReference>
<dbReference type="Gene3D" id="1.25.40.10">
    <property type="entry name" value="Tetratricopeptide repeat domain"/>
    <property type="match status" value="1"/>
</dbReference>
<dbReference type="AlphaFoldDB" id="A0A4R6YBM6"/>
<dbReference type="RefSeq" id="WP_133618746.1">
    <property type="nucleotide sequence ID" value="NZ_SNZE01000001.1"/>
</dbReference>
<dbReference type="SUPFAM" id="SSF144059">
    <property type="entry name" value="ImpE-like"/>
    <property type="match status" value="1"/>
</dbReference>
<dbReference type="Pfam" id="PF07024">
    <property type="entry name" value="ImpE"/>
    <property type="match status" value="1"/>
</dbReference>
<dbReference type="Proteomes" id="UP000294480">
    <property type="component" value="Unassembled WGS sequence"/>
</dbReference>
<protein>
    <submittedName>
        <fullName evidence="1">Type VI secretion system protein ImpE</fullName>
    </submittedName>
</protein>
<accession>A0A4R6YBM6</accession>
<dbReference type="OrthoDB" id="5416084at2"/>
<dbReference type="InterPro" id="IPR011990">
    <property type="entry name" value="TPR-like_helical_dom_sf"/>
</dbReference>